<feature type="compositionally biased region" description="Basic and acidic residues" evidence="1">
    <location>
        <begin position="461"/>
        <end position="489"/>
    </location>
</feature>
<dbReference type="PANTHER" id="PTHR14296">
    <property type="entry name" value="REMODELING AND SPACING FACTOR 1"/>
    <property type="match status" value="1"/>
</dbReference>
<feature type="compositionally biased region" description="Basic and acidic residues" evidence="1">
    <location>
        <begin position="997"/>
        <end position="1008"/>
    </location>
</feature>
<feature type="compositionally biased region" description="Polar residues" evidence="1">
    <location>
        <begin position="516"/>
        <end position="525"/>
    </location>
</feature>
<gene>
    <name evidence="2" type="ORF">LSTR_LSTR005255</name>
</gene>
<feature type="compositionally biased region" description="Basic and acidic residues" evidence="1">
    <location>
        <begin position="1495"/>
        <end position="1549"/>
    </location>
</feature>
<dbReference type="GO" id="GO:0042393">
    <property type="term" value="F:histone binding"/>
    <property type="evidence" value="ECO:0007669"/>
    <property type="project" value="TreeGrafter"/>
</dbReference>
<dbReference type="OrthoDB" id="10055895at2759"/>
<feature type="compositionally biased region" description="Polar residues" evidence="1">
    <location>
        <begin position="929"/>
        <end position="939"/>
    </location>
</feature>
<feature type="region of interest" description="Disordered" evidence="1">
    <location>
        <begin position="1636"/>
        <end position="1669"/>
    </location>
</feature>
<dbReference type="InterPro" id="IPR028938">
    <property type="entry name" value="Rsf1-like"/>
</dbReference>
<feature type="compositionally biased region" description="Polar residues" evidence="1">
    <location>
        <begin position="1658"/>
        <end position="1669"/>
    </location>
</feature>
<sequence length="1669" mass="185144">MASENEASRQSCASDPNFAVICSFLERFAEQCGIPYPAFSDLQEMIENTEQVSQSLIDLHIKLLRKARKTFSTEKWERTLVRFCQPYSPSDAWDLERYGYMNTKVDVRLRLLKILLDAQFDYNLKFKTDINKLDASELRSEPLGRDKLGCNYWCQLDPTANIRVYKEDQEEETWELVAKDREGLVSLITNLSAGENIEGLEEFLNEDSNSQDLEMNPVLDTGQDADSLDENDDPGILKNGINSKNEEDKSEVSDIKECVEPKLMKTVEEGDDKSKPSKDIVKEESIPDEDKSKPSKDIVKEESIPDEDKPKVLASQNPVPESDNEGSSVVKLEEVKKENKEALETPSETKTATKSDDIPKLKPVKGEIEPSSTTQKSASNVSAAMDKVEDSNVGSESHKEIDQESSHQTSLKEIETGKVTKEKNSKVGENENRTEKISTEAECIDKEEKTKNESCVSQKSSKKDQRAGDELVETVKEQKNSRQKDKPDNTTDNSTDSDKLKFIREAKPTVKPTPGRPQSNTTSTVEKVPEKGDEKTEEPVAVHKDSEPSSRESIKSAMKTVENRKEPKDEFMNKPVEISKLESSSKLLLDKTDSNYSKIDKSGIDSKPALNLSKEPTGFPLKDVMQSKLSKTLVKAMHSVPKEVDLSPQSSLITASSTSSRMPSKNVLDVTEELKQRSALLKSGPSAFKGKDGKSAPGSKLDEIFKLKRSMTSLPESQPLPAHFIGTSKNLLLEKMRMNSMNDTLNLTRYTDSGKFTQPPSNVPYISKDVEDLSMGSLKRPCPEDLSVYSSKKAHVEDRKLEPMVSEAIEEPIMLVKGEGSGRDCETGNVEYFYDYQEETDNKEELEFIVSDAIEEPVMFVIGEGSGRDCETGNVDKENANVEKEKNMNATEMSAVDKIETNSVDDPNDSDSVLKKEDSTSICRKESVTETTTSDSALSSEKKSPKLWSIDTICSSEKDISSENSDSIKPSSSNKKISEEKDDKNVEYTSIKYSVSSEKDRETKEINPKEQLSISCQEDIKEAPEVSCLVKPINENDENEKSSEMKGSSKKVDEVKVQENISGKEVVHSKKEDNQTHKESNDTTAISSEKDEKETTATSSEKDEKEIQVESNLKKQTASSKDFKETPKEKILVESAKSSSMKPSELSEDGKESPAEINLKKPVSCKDVNKGTKDNISIEKCVDSISSESGISENPSKTLIKDKKDVEVKEHISDGKNTVIDEKNDDSVMSKLKAENLKESEDVTVTVDGKIGSTIDKNELETATQSQSLPVDDLKSCEIKIDDKNGNEEKKESKESKITCSKSSEKQESNPSYGLKQSHEAVENLADSGKTEVVDNKAVDIKSLESKPSSVNMEDKCEKISNLSSNVEDATQKDSRSVDASKETTKHVNNICIDNSLLKKAEPSNEEVTNKPSYNVELSKSIETSESEKLKETSNNSDLPVEKGNAEKGTPLRVGSLEMKSESEKTGNKNSLTKKGYADTSSIDNPTQSKIVSSNEKEKTDEDSFKDKLVSSDMKSSESDKIQVASKKDLSSEKESTVTKEKEVASDKTTLKDKSVCKVNESKADSSAINAKKSTINVSLEIDDGNSKRDSIQLEKNSTLKNIEKKTEEIGAAKVEESLKENKTIARKEPLLVDDKKLTSSHSAKENVETKKVEEPISQVSCDVTSESW</sequence>
<feature type="compositionally biased region" description="Basic and acidic residues" evidence="1">
    <location>
        <begin position="496"/>
        <end position="508"/>
    </location>
</feature>
<feature type="compositionally biased region" description="Basic and acidic residues" evidence="1">
    <location>
        <begin position="527"/>
        <end position="554"/>
    </location>
</feature>
<feature type="compositionally biased region" description="Basic and acidic residues" evidence="1">
    <location>
        <begin position="1065"/>
        <end position="1081"/>
    </location>
</feature>
<feature type="compositionally biased region" description="Basic and acidic residues" evidence="1">
    <location>
        <begin position="1088"/>
        <end position="1108"/>
    </location>
</feature>
<accession>A0A482X7U3</accession>
<feature type="compositionally biased region" description="Basic and acidic residues" evidence="1">
    <location>
        <begin position="351"/>
        <end position="368"/>
    </location>
</feature>
<feature type="compositionally biased region" description="Basic and acidic residues" evidence="1">
    <location>
        <begin position="244"/>
        <end position="311"/>
    </location>
</feature>
<feature type="region of interest" description="Disordered" evidence="1">
    <location>
        <begin position="596"/>
        <end position="619"/>
    </location>
</feature>
<feature type="compositionally biased region" description="Polar residues" evidence="1">
    <location>
        <begin position="1109"/>
        <end position="1120"/>
    </location>
</feature>
<dbReference type="Proteomes" id="UP000291343">
    <property type="component" value="Unassembled WGS sequence"/>
</dbReference>
<comment type="caution">
    <text evidence="2">The sequence shown here is derived from an EMBL/GenBank/DDBJ whole genome shotgun (WGS) entry which is preliminary data.</text>
</comment>
<feature type="compositionally biased region" description="Low complexity" evidence="1">
    <location>
        <begin position="962"/>
        <end position="975"/>
    </location>
</feature>
<evidence type="ECO:0008006" key="4">
    <source>
        <dbReference type="Google" id="ProtNLM"/>
    </source>
</evidence>
<organism evidence="2 3">
    <name type="scientific">Laodelphax striatellus</name>
    <name type="common">Small brown planthopper</name>
    <name type="synonym">Delphax striatella</name>
    <dbReference type="NCBI Taxonomy" id="195883"/>
    <lineage>
        <taxon>Eukaryota</taxon>
        <taxon>Metazoa</taxon>
        <taxon>Ecdysozoa</taxon>
        <taxon>Arthropoda</taxon>
        <taxon>Hexapoda</taxon>
        <taxon>Insecta</taxon>
        <taxon>Pterygota</taxon>
        <taxon>Neoptera</taxon>
        <taxon>Paraneoptera</taxon>
        <taxon>Hemiptera</taxon>
        <taxon>Auchenorrhyncha</taxon>
        <taxon>Fulgoroidea</taxon>
        <taxon>Delphacidae</taxon>
        <taxon>Criomorphinae</taxon>
        <taxon>Laodelphax</taxon>
    </lineage>
</organism>
<feature type="compositionally biased region" description="Basic and acidic residues" evidence="1">
    <location>
        <begin position="912"/>
        <end position="928"/>
    </location>
</feature>
<evidence type="ECO:0000313" key="3">
    <source>
        <dbReference type="Proteomes" id="UP000291343"/>
    </source>
</evidence>
<feature type="region of interest" description="Disordered" evidence="1">
    <location>
        <begin position="1345"/>
        <end position="1549"/>
    </location>
</feature>
<feature type="compositionally biased region" description="Basic and acidic residues" evidence="1">
    <location>
        <begin position="1121"/>
        <end position="1132"/>
    </location>
</feature>
<feature type="compositionally biased region" description="Polar residues" evidence="1">
    <location>
        <begin position="987"/>
        <end position="996"/>
    </location>
</feature>
<feature type="compositionally biased region" description="Polar residues" evidence="1">
    <location>
        <begin position="370"/>
        <end position="382"/>
    </location>
</feature>
<feature type="compositionally biased region" description="Basic and acidic residues" evidence="1">
    <location>
        <begin position="1272"/>
        <end position="1308"/>
    </location>
</feature>
<feature type="compositionally biased region" description="Basic and acidic residues" evidence="1">
    <location>
        <begin position="386"/>
        <end position="452"/>
    </location>
</feature>
<feature type="compositionally biased region" description="Basic and acidic residues" evidence="1">
    <location>
        <begin position="1636"/>
        <end position="1655"/>
    </location>
</feature>
<dbReference type="GO" id="GO:0031213">
    <property type="term" value="C:RSF complex"/>
    <property type="evidence" value="ECO:0007669"/>
    <property type="project" value="InterPro"/>
</dbReference>
<proteinExistence type="predicted"/>
<feature type="region of interest" description="Disordered" evidence="1">
    <location>
        <begin position="206"/>
        <end position="577"/>
    </location>
</feature>
<feature type="region of interest" description="Disordered" evidence="1">
    <location>
        <begin position="882"/>
        <end position="1169"/>
    </location>
</feature>
<feature type="compositionally biased region" description="Basic and acidic residues" evidence="1">
    <location>
        <begin position="331"/>
        <end position="343"/>
    </location>
</feature>
<feature type="compositionally biased region" description="Basic and acidic residues" evidence="1">
    <location>
        <begin position="561"/>
        <end position="577"/>
    </location>
</feature>
<evidence type="ECO:0000256" key="1">
    <source>
        <dbReference type="SAM" id="MobiDB-lite"/>
    </source>
</evidence>
<feature type="region of interest" description="Disordered" evidence="1">
    <location>
        <begin position="1249"/>
        <end position="1330"/>
    </location>
</feature>
<feature type="compositionally biased region" description="Basic and acidic residues" evidence="1">
    <location>
        <begin position="1370"/>
        <end position="1386"/>
    </location>
</feature>
<keyword evidence="3" id="KW-1185">Reference proteome</keyword>
<reference evidence="2 3" key="1">
    <citation type="journal article" date="2017" name="Gigascience">
        <title>Genome sequence of the small brown planthopper, Laodelphax striatellus.</title>
        <authorList>
            <person name="Zhu J."/>
            <person name="Jiang F."/>
            <person name="Wang X."/>
            <person name="Yang P."/>
            <person name="Bao Y."/>
            <person name="Zhao W."/>
            <person name="Wang W."/>
            <person name="Lu H."/>
            <person name="Wang Q."/>
            <person name="Cui N."/>
            <person name="Li J."/>
            <person name="Chen X."/>
            <person name="Luo L."/>
            <person name="Yu J."/>
            <person name="Kang L."/>
            <person name="Cui F."/>
        </authorList>
    </citation>
    <scope>NUCLEOTIDE SEQUENCE [LARGE SCALE GENOMIC DNA]</scope>
    <source>
        <strain evidence="2">Lst14</strain>
    </source>
</reference>
<dbReference type="STRING" id="195883.A0A482X7U3"/>
<protein>
    <recommendedName>
        <fullName evidence="4">Remodeling and spacing factor 1</fullName>
    </recommendedName>
</protein>
<feature type="compositionally biased region" description="Polar residues" evidence="1">
    <location>
        <begin position="1468"/>
        <end position="1494"/>
    </location>
</feature>
<dbReference type="InParanoid" id="A0A482X7U3"/>
<dbReference type="GO" id="GO:0045892">
    <property type="term" value="P:negative regulation of DNA-templated transcription"/>
    <property type="evidence" value="ECO:0007669"/>
    <property type="project" value="TreeGrafter"/>
</dbReference>
<dbReference type="EMBL" id="QKKF02016138">
    <property type="protein sequence ID" value="RZF41793.1"/>
    <property type="molecule type" value="Genomic_DNA"/>
</dbReference>
<name>A0A482X7U3_LAOST</name>
<dbReference type="PANTHER" id="PTHR14296:SF16">
    <property type="entry name" value="REMODELING AND SPACING FACTOR 1"/>
    <property type="match status" value="1"/>
</dbReference>
<feature type="compositionally biased region" description="Basic and acidic residues" evidence="1">
    <location>
        <begin position="976"/>
        <end position="986"/>
    </location>
</feature>
<evidence type="ECO:0000313" key="2">
    <source>
        <dbReference type="EMBL" id="RZF41793.1"/>
    </source>
</evidence>